<protein>
    <submittedName>
        <fullName evidence="2">Gifsy-2 prophage putative minor tail protein</fullName>
    </submittedName>
</protein>
<reference evidence="2 3" key="1">
    <citation type="journal article" date="2011" name="J. Bacteriol.">
        <title>Genome sequences of Salmonella enterica serovar typhimurium, Choleraesuis, Dublin, and Gallinarum strains of well- defined virulence in food-producing animals.</title>
        <authorList>
            <person name="Richardson E.J."/>
            <person name="Limaye B."/>
            <person name="Inamdar H."/>
            <person name="Datta A."/>
            <person name="Manjari K.S."/>
            <person name="Pullinger G.D."/>
            <person name="Thomson N.R."/>
            <person name="Joshi R.R."/>
            <person name="Watson M."/>
            <person name="Stevens M.P."/>
        </authorList>
    </citation>
    <scope>NUCLEOTIDE SEQUENCE [LARGE SCALE GENOMIC DNA]</scope>
    <source>
        <strain evidence="3">4/74</strain>
    </source>
</reference>
<sequence length="118" mass="13423">MRGHDAGKVLNNELHFVRQLAREFRRPDWRRMLDEMSSTELSEWADFFRENSFSDALLDAEFSTLKAQVFMLVTGKEIDAADFSLLTLPGAVQSMTEQDLLEVAVGIPGGVRFEPESR</sequence>
<dbReference type="PATRIC" id="fig|909946.3.peg.1062"/>
<dbReference type="HOGENOM" id="CLU_163018_1_0_6"/>
<evidence type="ECO:0000313" key="3">
    <source>
        <dbReference type="Proteomes" id="UP000008978"/>
    </source>
</evidence>
<dbReference type="Pfam" id="PF06223">
    <property type="entry name" value="Phage_tail_T"/>
    <property type="match status" value="1"/>
</dbReference>
<dbReference type="Proteomes" id="UP000008978">
    <property type="component" value="Chromosome"/>
</dbReference>
<accession>E8XDJ4</accession>
<dbReference type="NCBIfam" id="TIGR01715">
    <property type="entry name" value="phage_lam_T"/>
    <property type="match status" value="1"/>
</dbReference>
<dbReference type="InterPro" id="IPR009350">
    <property type="entry name" value="Phage_tail_T"/>
</dbReference>
<dbReference type="KEGG" id="seb:STM474_1031"/>
<name>E8XDJ4_SALT4</name>
<evidence type="ECO:0000313" key="2">
    <source>
        <dbReference type="EMBL" id="ADX16737.1"/>
    </source>
</evidence>
<dbReference type="AlphaFoldDB" id="E8XDJ4"/>
<feature type="domain" description="Minor tail T" evidence="1">
    <location>
        <begin position="37"/>
        <end position="110"/>
    </location>
</feature>
<organism evidence="2 3">
    <name type="scientific">Salmonella typhimurium (strain 4/74)</name>
    <dbReference type="NCBI Taxonomy" id="909946"/>
    <lineage>
        <taxon>Bacteria</taxon>
        <taxon>Pseudomonadati</taxon>
        <taxon>Pseudomonadota</taxon>
        <taxon>Gammaproteobacteria</taxon>
        <taxon>Enterobacterales</taxon>
        <taxon>Enterobacteriaceae</taxon>
        <taxon>Salmonella</taxon>
    </lineage>
</organism>
<gene>
    <name evidence="2" type="ordered locus">STM474_1031</name>
</gene>
<evidence type="ECO:0000259" key="1">
    <source>
        <dbReference type="Pfam" id="PF06223"/>
    </source>
</evidence>
<proteinExistence type="predicted"/>
<dbReference type="EMBL" id="CP002487">
    <property type="protein sequence ID" value="ADX16737.1"/>
    <property type="molecule type" value="Genomic_DNA"/>
</dbReference>